<evidence type="ECO:0000313" key="2">
    <source>
        <dbReference type="EMBL" id="MBB2181236.1"/>
    </source>
</evidence>
<gene>
    <name evidence="2" type="ORF">HLH29_19195</name>
</gene>
<keyword evidence="1" id="KW-0812">Transmembrane</keyword>
<accession>A0A7W4JHD7</accession>
<sequence>MITLIVLLLIGFFILWPIVTALLSLLGWLVIILFTPFLWFGLWVCEKLGLPRRSP</sequence>
<feature type="transmembrane region" description="Helical" evidence="1">
    <location>
        <begin position="27"/>
        <end position="45"/>
    </location>
</feature>
<protein>
    <submittedName>
        <fullName evidence="2">Uncharacterized protein</fullName>
    </submittedName>
</protein>
<dbReference type="EMBL" id="JABEQL010000056">
    <property type="protein sequence ID" value="MBB2181236.1"/>
    <property type="molecule type" value="Genomic_DNA"/>
</dbReference>
<keyword evidence="3" id="KW-1185">Reference proteome</keyword>
<dbReference type="Proteomes" id="UP000525623">
    <property type="component" value="Unassembled WGS sequence"/>
</dbReference>
<keyword evidence="1" id="KW-0472">Membrane</keyword>
<dbReference type="RefSeq" id="WP_182968959.1">
    <property type="nucleotide sequence ID" value="NZ_BAABGC010000038.1"/>
</dbReference>
<evidence type="ECO:0000313" key="3">
    <source>
        <dbReference type="Proteomes" id="UP000525623"/>
    </source>
</evidence>
<dbReference type="AlphaFoldDB" id="A0A7W4JHD7"/>
<proteinExistence type="predicted"/>
<keyword evidence="1" id="KW-1133">Transmembrane helix</keyword>
<reference evidence="2 3" key="1">
    <citation type="submission" date="2020-04" db="EMBL/GenBank/DDBJ databases">
        <title>Description of novel Gluconacetobacter.</title>
        <authorList>
            <person name="Sombolestani A."/>
        </authorList>
    </citation>
    <scope>NUCLEOTIDE SEQUENCE [LARGE SCALE GENOMIC DNA]</scope>
    <source>
        <strain evidence="2 3">LMG 27725</strain>
    </source>
</reference>
<organism evidence="2 3">
    <name type="scientific">Gluconacetobacter tumulicola</name>
    <dbReference type="NCBI Taxonomy" id="1017177"/>
    <lineage>
        <taxon>Bacteria</taxon>
        <taxon>Pseudomonadati</taxon>
        <taxon>Pseudomonadota</taxon>
        <taxon>Alphaproteobacteria</taxon>
        <taxon>Acetobacterales</taxon>
        <taxon>Acetobacteraceae</taxon>
        <taxon>Gluconacetobacter</taxon>
    </lineage>
</organism>
<name>A0A7W4JHD7_9PROT</name>
<comment type="caution">
    <text evidence="2">The sequence shown here is derived from an EMBL/GenBank/DDBJ whole genome shotgun (WGS) entry which is preliminary data.</text>
</comment>
<evidence type="ECO:0000256" key="1">
    <source>
        <dbReference type="SAM" id="Phobius"/>
    </source>
</evidence>